<evidence type="ECO:0000256" key="2">
    <source>
        <dbReference type="SAM" id="SignalP"/>
    </source>
</evidence>
<keyword evidence="4" id="KW-1185">Reference proteome</keyword>
<dbReference type="AlphaFoldDB" id="A0A1L9ST43"/>
<dbReference type="VEuPathDB" id="FungiDB:ASPZODRAFT_13453"/>
<dbReference type="OrthoDB" id="4802432at2759"/>
<dbReference type="EMBL" id="KV878337">
    <property type="protein sequence ID" value="OJJ50369.1"/>
    <property type="molecule type" value="Genomic_DNA"/>
</dbReference>
<protein>
    <submittedName>
        <fullName evidence="3">Uncharacterized protein</fullName>
    </submittedName>
</protein>
<reference evidence="4" key="1">
    <citation type="journal article" date="2017" name="Genome Biol.">
        <title>Comparative genomics reveals high biological diversity and specific adaptations in the industrially and medically important fungal genus Aspergillus.</title>
        <authorList>
            <person name="de Vries R.P."/>
            <person name="Riley R."/>
            <person name="Wiebenga A."/>
            <person name="Aguilar-Osorio G."/>
            <person name="Amillis S."/>
            <person name="Uchima C.A."/>
            <person name="Anderluh G."/>
            <person name="Asadollahi M."/>
            <person name="Askin M."/>
            <person name="Barry K."/>
            <person name="Battaglia E."/>
            <person name="Bayram O."/>
            <person name="Benocci T."/>
            <person name="Braus-Stromeyer S.A."/>
            <person name="Caldana C."/>
            <person name="Canovas D."/>
            <person name="Cerqueira G.C."/>
            <person name="Chen F."/>
            <person name="Chen W."/>
            <person name="Choi C."/>
            <person name="Clum A."/>
            <person name="Dos Santos R.A."/>
            <person name="Damasio A.R."/>
            <person name="Diallinas G."/>
            <person name="Emri T."/>
            <person name="Fekete E."/>
            <person name="Flipphi M."/>
            <person name="Freyberg S."/>
            <person name="Gallo A."/>
            <person name="Gournas C."/>
            <person name="Habgood R."/>
            <person name="Hainaut M."/>
            <person name="Harispe M.L."/>
            <person name="Henrissat B."/>
            <person name="Hilden K.S."/>
            <person name="Hope R."/>
            <person name="Hossain A."/>
            <person name="Karabika E."/>
            <person name="Karaffa L."/>
            <person name="Karanyi Z."/>
            <person name="Krasevec N."/>
            <person name="Kuo A."/>
            <person name="Kusch H."/>
            <person name="LaButti K."/>
            <person name="Lagendijk E.L."/>
            <person name="Lapidus A."/>
            <person name="Levasseur A."/>
            <person name="Lindquist E."/>
            <person name="Lipzen A."/>
            <person name="Logrieco A.F."/>
            <person name="MacCabe A."/>
            <person name="Maekelae M.R."/>
            <person name="Malavazi I."/>
            <person name="Melin P."/>
            <person name="Meyer V."/>
            <person name="Mielnichuk N."/>
            <person name="Miskei M."/>
            <person name="Molnar A.P."/>
            <person name="Mule G."/>
            <person name="Ngan C.Y."/>
            <person name="Orejas M."/>
            <person name="Orosz E."/>
            <person name="Ouedraogo J.P."/>
            <person name="Overkamp K.M."/>
            <person name="Park H.-S."/>
            <person name="Perrone G."/>
            <person name="Piumi F."/>
            <person name="Punt P.J."/>
            <person name="Ram A.F."/>
            <person name="Ramon A."/>
            <person name="Rauscher S."/>
            <person name="Record E."/>
            <person name="Riano-Pachon D.M."/>
            <person name="Robert V."/>
            <person name="Roehrig J."/>
            <person name="Ruller R."/>
            <person name="Salamov A."/>
            <person name="Salih N.S."/>
            <person name="Samson R.A."/>
            <person name="Sandor E."/>
            <person name="Sanguinetti M."/>
            <person name="Schuetze T."/>
            <person name="Sepcic K."/>
            <person name="Shelest E."/>
            <person name="Sherlock G."/>
            <person name="Sophianopoulou V."/>
            <person name="Squina F.M."/>
            <person name="Sun H."/>
            <person name="Susca A."/>
            <person name="Todd R.B."/>
            <person name="Tsang A."/>
            <person name="Unkles S.E."/>
            <person name="van de Wiele N."/>
            <person name="van Rossen-Uffink D."/>
            <person name="Oliveira J.V."/>
            <person name="Vesth T.C."/>
            <person name="Visser J."/>
            <person name="Yu J.-H."/>
            <person name="Zhou M."/>
            <person name="Andersen M.R."/>
            <person name="Archer D.B."/>
            <person name="Baker S.E."/>
            <person name="Benoit I."/>
            <person name="Brakhage A.A."/>
            <person name="Braus G.H."/>
            <person name="Fischer R."/>
            <person name="Frisvad J.C."/>
            <person name="Goldman G.H."/>
            <person name="Houbraken J."/>
            <person name="Oakley B."/>
            <person name="Pocsi I."/>
            <person name="Scazzocchio C."/>
            <person name="Seiboth B."/>
            <person name="vanKuyk P.A."/>
            <person name="Wortman J."/>
            <person name="Dyer P.S."/>
            <person name="Grigoriev I.V."/>
        </authorList>
    </citation>
    <scope>NUCLEOTIDE SEQUENCE [LARGE SCALE GENOMIC DNA]</scope>
    <source>
        <strain evidence="4">CBS 506.65</strain>
    </source>
</reference>
<evidence type="ECO:0000313" key="4">
    <source>
        <dbReference type="Proteomes" id="UP000184188"/>
    </source>
</evidence>
<accession>A0A1L9ST43</accession>
<keyword evidence="2" id="KW-0732">Signal</keyword>
<dbReference type="STRING" id="1073090.A0A1L9ST43"/>
<feature type="compositionally biased region" description="Basic and acidic residues" evidence="1">
    <location>
        <begin position="464"/>
        <end position="481"/>
    </location>
</feature>
<dbReference type="GeneID" id="34610019"/>
<evidence type="ECO:0000313" key="3">
    <source>
        <dbReference type="EMBL" id="OJJ50369.1"/>
    </source>
</evidence>
<organism evidence="3 4">
    <name type="scientific">Penicilliopsis zonata CBS 506.65</name>
    <dbReference type="NCBI Taxonomy" id="1073090"/>
    <lineage>
        <taxon>Eukaryota</taxon>
        <taxon>Fungi</taxon>
        <taxon>Dikarya</taxon>
        <taxon>Ascomycota</taxon>
        <taxon>Pezizomycotina</taxon>
        <taxon>Eurotiomycetes</taxon>
        <taxon>Eurotiomycetidae</taxon>
        <taxon>Eurotiales</taxon>
        <taxon>Aspergillaceae</taxon>
        <taxon>Penicilliopsis</taxon>
    </lineage>
</organism>
<name>A0A1L9ST43_9EURO</name>
<gene>
    <name evidence="3" type="ORF">ASPZODRAFT_13453</name>
</gene>
<feature type="signal peptide" evidence="2">
    <location>
        <begin position="1"/>
        <end position="22"/>
    </location>
</feature>
<proteinExistence type="predicted"/>
<feature type="chain" id="PRO_5012544250" evidence="2">
    <location>
        <begin position="23"/>
        <end position="497"/>
    </location>
</feature>
<feature type="region of interest" description="Disordered" evidence="1">
    <location>
        <begin position="464"/>
        <end position="497"/>
    </location>
</feature>
<dbReference type="RefSeq" id="XP_022584879.1">
    <property type="nucleotide sequence ID" value="XM_022723554.1"/>
</dbReference>
<evidence type="ECO:0000256" key="1">
    <source>
        <dbReference type="SAM" id="MobiDB-lite"/>
    </source>
</evidence>
<dbReference type="Proteomes" id="UP000184188">
    <property type="component" value="Unassembled WGS sequence"/>
</dbReference>
<sequence length="497" mass="57035">MERLPQELIWLIISALTEQASSTQTLAPLTTISRRWQTATEALIWKEIQVVYVDKLDDLTSGDWFRRARRGYIRTIDWWACIDYSIPLSLEEQDLCAEAFTDALQDIYDQRWFEELSRMFQLLYSWEGDRDQGLGIELALEGPGQVCYNGEGDGQLPRLSDPEDAASLNHRQGWRFNLLPYLARLGKGDLASLPTLSVVNSFSLHKSFSDRFWPASIMEMLAIFPNLRKATIDVGYVVISRAEEAVRERRQGIADTIHFLPPHLDTFELSIWNDMSLSPMHNAVDYLSVSGRDELSISLRVLSMRLRNIRLRGVRISSDLFWPVQDDEPFWLNLEQFEVLDMPPYSADGLWLLYNDPFKTIDAPQTIDEAWEYEDERGYGKRGIVNSAEVDKLYVAAAYAVQKMPCLKQLTLEFRGESSQDGACNTLSFVRNLNEGSASLVVRSQGGYKPGEATRLAWRTLERTRTDRRRSQEPRSMEAKAKSNPPFSTAYLRDQSR</sequence>